<proteinExistence type="predicted"/>
<dbReference type="AlphaFoldDB" id="A0A8J7DA18"/>
<accession>A0A8J7DA18</accession>
<sequence length="481" mass="53428">MLNQKRSIFRKESLERLSSPERLDQLMQVVSPRSWLPLVALGSIVGVAVIWSIYGRIPITVEGQGVLIYPSNVVPLQSKSSGQLMALNVKVGDVVKKGQVLATIDQAELRKQLQQQQAKLTELESQNQAVGSLQGQRLEQEQRSQSQQSQYLQQRILELRATTPLLKTKGNTSIGQQRQGLEQRLKQAQALTPVFLQRMEIRRQLFKKEGAISGDEALTAEQEYLQNLEKIADIQAQLKELDVKETETERNYRQNLNTISDLQAQLKELDSKQASVAQQDLESVTARRKEIQDVKREIAQLEVQLGNDSQIISQYSGRILEITLTPGQVVNAGTRLATIEAENPKSKLVGVTYFPVADGKKIQPGMKIQITPQTVKRERFGGIVGNVTSISRFPITKEAAANEVGNSEVLEGLVSQQQGLIQVFSDLDLDTNTPSGYKWSSSTGPHLKISSGTTTVVRVNVEERAPITFVLPILRSVSGIY</sequence>
<evidence type="ECO:0000313" key="5">
    <source>
        <dbReference type="Proteomes" id="UP000622533"/>
    </source>
</evidence>
<protein>
    <submittedName>
        <fullName evidence="4">NHLP bacteriocin system secretion protein</fullName>
    </submittedName>
</protein>
<dbReference type="PANTHER" id="PTHR30386:SF28">
    <property type="entry name" value="EXPORTED PROTEIN"/>
    <property type="match status" value="1"/>
</dbReference>
<evidence type="ECO:0000259" key="3">
    <source>
        <dbReference type="Pfam" id="PF25917"/>
    </source>
</evidence>
<dbReference type="Gene3D" id="2.40.50.100">
    <property type="match status" value="1"/>
</dbReference>
<feature type="coiled-coil region" evidence="1">
    <location>
        <begin position="231"/>
        <end position="304"/>
    </location>
</feature>
<dbReference type="PANTHER" id="PTHR30386">
    <property type="entry name" value="MEMBRANE FUSION SUBUNIT OF EMRAB-TOLC MULTIDRUG EFFLUX PUMP"/>
    <property type="match status" value="1"/>
</dbReference>
<feature type="domain" description="Multidrug resistance protein MdtA-like barrel-sandwich hybrid" evidence="3">
    <location>
        <begin position="73"/>
        <end position="110"/>
    </location>
</feature>
<dbReference type="InterPro" id="IPR058625">
    <property type="entry name" value="MdtA-like_BSH"/>
</dbReference>
<dbReference type="EMBL" id="JADEXS010000105">
    <property type="protein sequence ID" value="MBE9022801.1"/>
    <property type="molecule type" value="Genomic_DNA"/>
</dbReference>
<organism evidence="4 5">
    <name type="scientific">Desmonostoc muscorum LEGE 12446</name>
    <dbReference type="NCBI Taxonomy" id="1828758"/>
    <lineage>
        <taxon>Bacteria</taxon>
        <taxon>Bacillati</taxon>
        <taxon>Cyanobacteriota</taxon>
        <taxon>Cyanophyceae</taxon>
        <taxon>Nostocales</taxon>
        <taxon>Nostocaceae</taxon>
        <taxon>Desmonostoc</taxon>
    </lineage>
</organism>
<feature type="coiled-coil region" evidence="1">
    <location>
        <begin position="104"/>
        <end position="133"/>
    </location>
</feature>
<keyword evidence="5" id="KW-1185">Reference proteome</keyword>
<dbReference type="PRINTS" id="PR01490">
    <property type="entry name" value="RTXTOXIND"/>
</dbReference>
<dbReference type="Pfam" id="PF25917">
    <property type="entry name" value="BSH_RND"/>
    <property type="match status" value="1"/>
</dbReference>
<dbReference type="InterPro" id="IPR050739">
    <property type="entry name" value="MFP"/>
</dbReference>
<reference evidence="4" key="1">
    <citation type="submission" date="2020-10" db="EMBL/GenBank/DDBJ databases">
        <authorList>
            <person name="Castelo-Branco R."/>
            <person name="Eusebio N."/>
            <person name="Adriana R."/>
            <person name="Vieira A."/>
            <person name="Brugerolle De Fraissinette N."/>
            <person name="Rezende De Castro R."/>
            <person name="Schneider M.P."/>
            <person name="Vasconcelos V."/>
            <person name="Leao P.N."/>
        </authorList>
    </citation>
    <scope>NUCLEOTIDE SEQUENCE</scope>
    <source>
        <strain evidence="4">LEGE 12446</strain>
    </source>
</reference>
<dbReference type="NCBIfam" id="TIGR03794">
    <property type="entry name" value="NHLM_micro_HlyD"/>
    <property type="match status" value="1"/>
</dbReference>
<keyword evidence="1" id="KW-0175">Coiled coil</keyword>
<dbReference type="InterPro" id="IPR022275">
    <property type="entry name" value="NHPM_bacteriocin_SS_HylD"/>
</dbReference>
<evidence type="ECO:0000256" key="2">
    <source>
        <dbReference type="SAM" id="Phobius"/>
    </source>
</evidence>
<comment type="caution">
    <text evidence="4">The sequence shown here is derived from an EMBL/GenBank/DDBJ whole genome shotgun (WGS) entry which is preliminary data.</text>
</comment>
<dbReference type="SUPFAM" id="SSF111369">
    <property type="entry name" value="HlyD-like secretion proteins"/>
    <property type="match status" value="1"/>
</dbReference>
<dbReference type="RefSeq" id="WP_193915820.1">
    <property type="nucleotide sequence ID" value="NZ_JADEXS020000001.1"/>
</dbReference>
<evidence type="ECO:0000256" key="1">
    <source>
        <dbReference type="SAM" id="Coils"/>
    </source>
</evidence>
<dbReference type="Proteomes" id="UP000622533">
    <property type="component" value="Unassembled WGS sequence"/>
</dbReference>
<keyword evidence="2" id="KW-0812">Transmembrane</keyword>
<feature type="transmembrane region" description="Helical" evidence="2">
    <location>
        <begin position="35"/>
        <end position="54"/>
    </location>
</feature>
<keyword evidence="2" id="KW-0472">Membrane</keyword>
<gene>
    <name evidence="4" type="ORF">IQ276_10260</name>
</gene>
<name>A0A8J7DA18_DESMC</name>
<keyword evidence="2" id="KW-1133">Transmembrane helix</keyword>
<evidence type="ECO:0000313" key="4">
    <source>
        <dbReference type="EMBL" id="MBE9022801.1"/>
    </source>
</evidence>